<dbReference type="EMBL" id="CP001322">
    <property type="protein sequence ID" value="ACL06199.1"/>
    <property type="molecule type" value="Genomic_DNA"/>
</dbReference>
<evidence type="ECO:0000313" key="2">
    <source>
        <dbReference type="Proteomes" id="UP000000739"/>
    </source>
</evidence>
<evidence type="ECO:0000313" key="1">
    <source>
        <dbReference type="EMBL" id="ACL06199.1"/>
    </source>
</evidence>
<accession>B8FCN6</accession>
<gene>
    <name evidence="1" type="ordered locus">Dalk_4521</name>
</gene>
<proteinExistence type="predicted"/>
<dbReference type="AlphaFoldDB" id="B8FCN6"/>
<name>B8FCN6_DESAL</name>
<organism evidence="1 2">
    <name type="scientific">Desulfatibacillum aliphaticivorans</name>
    <dbReference type="NCBI Taxonomy" id="218208"/>
    <lineage>
        <taxon>Bacteria</taxon>
        <taxon>Pseudomonadati</taxon>
        <taxon>Thermodesulfobacteriota</taxon>
        <taxon>Desulfobacteria</taxon>
        <taxon>Desulfobacterales</taxon>
        <taxon>Desulfatibacillaceae</taxon>
        <taxon>Desulfatibacillum</taxon>
    </lineage>
</organism>
<dbReference type="HOGENOM" id="CLU_3389076_0_0_7"/>
<dbReference type="KEGG" id="dal:Dalk_4521"/>
<sequence length="32" mass="3552">MFCEDKPWLASYDKNVEGCGELICCGPQVMQG</sequence>
<keyword evidence="2" id="KW-1185">Reference proteome</keyword>
<protein>
    <submittedName>
        <fullName evidence="1">Uncharacterized protein</fullName>
    </submittedName>
</protein>
<dbReference type="Proteomes" id="UP000000739">
    <property type="component" value="Chromosome"/>
</dbReference>
<reference evidence="1 2" key="1">
    <citation type="journal article" date="2012" name="Environ. Microbiol.">
        <title>The genome sequence of Desulfatibacillum alkenivorans AK-01: a blueprint for anaerobic alkane oxidation.</title>
        <authorList>
            <person name="Callaghan A.V."/>
            <person name="Morris B.E."/>
            <person name="Pereira I.A."/>
            <person name="McInerney M.J."/>
            <person name="Austin R.N."/>
            <person name="Groves J.T."/>
            <person name="Kukor J.J."/>
            <person name="Suflita J.M."/>
            <person name="Young L.Y."/>
            <person name="Zylstra G.J."/>
            <person name="Wawrik B."/>
        </authorList>
    </citation>
    <scope>NUCLEOTIDE SEQUENCE [LARGE SCALE GENOMIC DNA]</scope>
    <source>
        <strain evidence="1 2">AK-01</strain>
    </source>
</reference>